<dbReference type="OrthoDB" id="6728421at2759"/>
<evidence type="ECO:0000313" key="1">
    <source>
        <dbReference type="EMBL" id="CAH1105833.1"/>
    </source>
</evidence>
<accession>A0A9P0CSP4</accession>
<sequence>MYIKSLNTRFANILYLEWELPIIAAVLLSKFKLKWYNVIKNPKKSLEDFKKCIINVKKKHMKIEAYNESDEIGDQNLDDFFDFTDSQDHQVDNDNTRIHNEQGTSSNSNITAKIKLELLRYLEDERTNLQVLNEYPH</sequence>
<reference evidence="1" key="1">
    <citation type="submission" date="2022-01" db="EMBL/GenBank/DDBJ databases">
        <authorList>
            <person name="King R."/>
        </authorList>
    </citation>
    <scope>NUCLEOTIDE SEQUENCE</scope>
</reference>
<dbReference type="EMBL" id="OV651814">
    <property type="protein sequence ID" value="CAH1105833.1"/>
    <property type="molecule type" value="Genomic_DNA"/>
</dbReference>
<proteinExistence type="predicted"/>
<gene>
    <name evidence="1" type="ORF">PSYICH_LOCUS6700</name>
</gene>
<dbReference type="Proteomes" id="UP001153636">
    <property type="component" value="Chromosome 2"/>
</dbReference>
<keyword evidence="2" id="KW-1185">Reference proteome</keyword>
<organism evidence="1 2">
    <name type="scientific">Psylliodes chrysocephalus</name>
    <dbReference type="NCBI Taxonomy" id="3402493"/>
    <lineage>
        <taxon>Eukaryota</taxon>
        <taxon>Metazoa</taxon>
        <taxon>Ecdysozoa</taxon>
        <taxon>Arthropoda</taxon>
        <taxon>Hexapoda</taxon>
        <taxon>Insecta</taxon>
        <taxon>Pterygota</taxon>
        <taxon>Neoptera</taxon>
        <taxon>Endopterygota</taxon>
        <taxon>Coleoptera</taxon>
        <taxon>Polyphaga</taxon>
        <taxon>Cucujiformia</taxon>
        <taxon>Chrysomeloidea</taxon>
        <taxon>Chrysomelidae</taxon>
        <taxon>Galerucinae</taxon>
        <taxon>Alticini</taxon>
        <taxon>Psylliodes</taxon>
    </lineage>
</organism>
<dbReference type="AlphaFoldDB" id="A0A9P0CSP4"/>
<name>A0A9P0CSP4_9CUCU</name>
<evidence type="ECO:0000313" key="2">
    <source>
        <dbReference type="Proteomes" id="UP001153636"/>
    </source>
</evidence>
<protein>
    <submittedName>
        <fullName evidence="1">Uncharacterized protein</fullName>
    </submittedName>
</protein>